<keyword evidence="1 4" id="KW-0732">Signal</keyword>
<feature type="signal peptide" evidence="4">
    <location>
        <begin position="1"/>
        <end position="26"/>
    </location>
</feature>
<feature type="region of interest" description="Disordered" evidence="3">
    <location>
        <begin position="258"/>
        <end position="335"/>
    </location>
</feature>
<dbReference type="InterPro" id="IPR057309">
    <property type="entry name" value="PcsB_CC"/>
</dbReference>
<feature type="chain" id="PRO_5016880192" evidence="4">
    <location>
        <begin position="27"/>
        <end position="428"/>
    </location>
</feature>
<feature type="domain" description="Peptidoglycan hydrolase PcsB coiled-coil" evidence="6">
    <location>
        <begin position="103"/>
        <end position="175"/>
    </location>
</feature>
<evidence type="ECO:0000256" key="1">
    <source>
        <dbReference type="ARBA" id="ARBA00022729"/>
    </source>
</evidence>
<protein>
    <submittedName>
        <fullName evidence="7">Uncharacterized protein</fullName>
    </submittedName>
</protein>
<dbReference type="CDD" id="cd22786">
    <property type="entry name" value="DPBB_YuiC-like"/>
    <property type="match status" value="1"/>
</dbReference>
<dbReference type="GO" id="GO:0004553">
    <property type="term" value="F:hydrolase activity, hydrolyzing O-glycosyl compounds"/>
    <property type="evidence" value="ECO:0007669"/>
    <property type="project" value="InterPro"/>
</dbReference>
<dbReference type="GO" id="GO:0019867">
    <property type="term" value="C:outer membrane"/>
    <property type="evidence" value="ECO:0007669"/>
    <property type="project" value="InterPro"/>
</dbReference>
<dbReference type="Gene3D" id="6.10.250.3150">
    <property type="match status" value="1"/>
</dbReference>
<dbReference type="Proteomes" id="UP000253908">
    <property type="component" value="Chromosome"/>
</dbReference>
<dbReference type="AlphaFoldDB" id="A0A345PFU5"/>
<dbReference type="InterPro" id="IPR036908">
    <property type="entry name" value="RlpA-like_sf"/>
</dbReference>
<dbReference type="EMBL" id="CP024848">
    <property type="protein sequence ID" value="AXI08875.1"/>
    <property type="molecule type" value="Genomic_DNA"/>
</dbReference>
<dbReference type="GO" id="GO:0009254">
    <property type="term" value="P:peptidoglycan turnover"/>
    <property type="evidence" value="ECO:0007669"/>
    <property type="project" value="InterPro"/>
</dbReference>
<feature type="compositionally biased region" description="Low complexity" evidence="3">
    <location>
        <begin position="265"/>
        <end position="280"/>
    </location>
</feature>
<dbReference type="Pfam" id="PF06725">
    <property type="entry name" value="3D"/>
    <property type="match status" value="1"/>
</dbReference>
<organism evidence="7 8">
    <name type="scientific">Oceanobacillus zhaokaii</name>
    <dbReference type="NCBI Taxonomy" id="2052660"/>
    <lineage>
        <taxon>Bacteria</taxon>
        <taxon>Bacillati</taxon>
        <taxon>Bacillota</taxon>
        <taxon>Bacilli</taxon>
        <taxon>Bacillales</taxon>
        <taxon>Bacillaceae</taxon>
        <taxon>Oceanobacillus</taxon>
    </lineage>
</organism>
<evidence type="ECO:0000259" key="5">
    <source>
        <dbReference type="Pfam" id="PF06725"/>
    </source>
</evidence>
<feature type="compositionally biased region" description="Basic and acidic residues" evidence="3">
    <location>
        <begin position="305"/>
        <end position="333"/>
    </location>
</feature>
<evidence type="ECO:0000256" key="2">
    <source>
        <dbReference type="SAM" id="Coils"/>
    </source>
</evidence>
<feature type="coiled-coil region" evidence="2">
    <location>
        <begin position="25"/>
        <end position="101"/>
    </location>
</feature>
<dbReference type="OrthoDB" id="9813368at2"/>
<reference evidence="8" key="1">
    <citation type="submission" date="2017-11" db="EMBL/GenBank/DDBJ databases">
        <authorList>
            <person name="Zhu W."/>
        </authorList>
    </citation>
    <scope>NUCLEOTIDE SEQUENCE [LARGE SCALE GENOMIC DNA]</scope>
    <source>
        <strain evidence="8">160</strain>
    </source>
</reference>
<dbReference type="KEGG" id="ocn:CUC15_08085"/>
<sequence length="428" mass="46973">MKKKLVAITLATIIALGLPVSNYSYAESTNDLEAIQDQRKEIKENLSDAEGQIASVVVEIEELNNQIEQVNQKLIENQDLMKNTEQDITGTIGEIETLQAEKQELEISIEKRYEILKNRVSSYQKSGGSISFLEVIFGSQNFGDFLSRVSSVNKIAESDAILMEELDIDIKKVEENQKLSLEKLDKLNALKLEQEEAQLAINEQKQQNEASKKELENKQQELVALVGDLQDKDSNLTALEAETKEKIAEAARAAAQAAKEKEQTAKPAVKVAATTTSSESKSSEVKASTKKSTDTKQQSNTAVKQEQEKQVQEKQVQEKQVQEKQEPVEKSTEKTLMMSSTAYTIESSGGSGVTSTGIDLRKNPNAKVIAVDPSVIPLGSVVHVEGYGYAIAGDIGGAIKGNKIDVYVPTQKAALNWGRRTVKVTITN</sequence>
<dbReference type="InterPro" id="IPR051933">
    <property type="entry name" value="Resuscitation_pf_RpfB"/>
</dbReference>
<keyword evidence="2" id="KW-0175">Coiled coil</keyword>
<dbReference type="PANTHER" id="PTHR39160">
    <property type="entry name" value="CELL WALL-BINDING PROTEIN YOCH"/>
    <property type="match status" value="1"/>
</dbReference>
<evidence type="ECO:0000259" key="6">
    <source>
        <dbReference type="Pfam" id="PF24568"/>
    </source>
</evidence>
<evidence type="ECO:0000256" key="3">
    <source>
        <dbReference type="SAM" id="MobiDB-lite"/>
    </source>
</evidence>
<evidence type="ECO:0000313" key="7">
    <source>
        <dbReference type="EMBL" id="AXI08875.1"/>
    </source>
</evidence>
<evidence type="ECO:0000256" key="4">
    <source>
        <dbReference type="SAM" id="SignalP"/>
    </source>
</evidence>
<proteinExistence type="predicted"/>
<dbReference type="Pfam" id="PF24568">
    <property type="entry name" value="CC_PcsB"/>
    <property type="match status" value="1"/>
</dbReference>
<gene>
    <name evidence="7" type="ORF">CUC15_08085</name>
</gene>
<name>A0A345PFU5_9BACI</name>
<accession>A0A345PFU5</accession>
<dbReference type="PANTHER" id="PTHR39160:SF6">
    <property type="entry name" value="CELL WALL-BINDING PROTEIN YOCH"/>
    <property type="match status" value="1"/>
</dbReference>
<feature type="domain" description="3D" evidence="5">
    <location>
        <begin position="367"/>
        <end position="426"/>
    </location>
</feature>
<dbReference type="InterPro" id="IPR010611">
    <property type="entry name" value="3D_dom"/>
</dbReference>
<dbReference type="SUPFAM" id="SSF50685">
    <property type="entry name" value="Barwin-like endoglucanases"/>
    <property type="match status" value="1"/>
</dbReference>
<evidence type="ECO:0000313" key="8">
    <source>
        <dbReference type="Proteomes" id="UP000253908"/>
    </source>
</evidence>
<keyword evidence="8" id="KW-1185">Reference proteome</keyword>
<dbReference type="RefSeq" id="WP_114916170.1">
    <property type="nucleotide sequence ID" value="NZ_CP024848.1"/>
</dbReference>